<accession>A0A4Z2HU63</accession>
<organism evidence="2 3">
    <name type="scientific">Liparis tanakae</name>
    <name type="common">Tanaka's snailfish</name>
    <dbReference type="NCBI Taxonomy" id="230148"/>
    <lineage>
        <taxon>Eukaryota</taxon>
        <taxon>Metazoa</taxon>
        <taxon>Chordata</taxon>
        <taxon>Craniata</taxon>
        <taxon>Vertebrata</taxon>
        <taxon>Euteleostomi</taxon>
        <taxon>Actinopterygii</taxon>
        <taxon>Neopterygii</taxon>
        <taxon>Teleostei</taxon>
        <taxon>Neoteleostei</taxon>
        <taxon>Acanthomorphata</taxon>
        <taxon>Eupercaria</taxon>
        <taxon>Perciformes</taxon>
        <taxon>Cottioidei</taxon>
        <taxon>Cottales</taxon>
        <taxon>Liparidae</taxon>
        <taxon>Liparis</taxon>
    </lineage>
</organism>
<proteinExistence type="predicted"/>
<evidence type="ECO:0000256" key="1">
    <source>
        <dbReference type="SAM" id="MobiDB-lite"/>
    </source>
</evidence>
<evidence type="ECO:0000313" key="3">
    <source>
        <dbReference type="Proteomes" id="UP000314294"/>
    </source>
</evidence>
<keyword evidence="3" id="KW-1185">Reference proteome</keyword>
<reference evidence="2 3" key="1">
    <citation type="submission" date="2019-03" db="EMBL/GenBank/DDBJ databases">
        <title>First draft genome of Liparis tanakae, snailfish: a comprehensive survey of snailfish specific genes.</title>
        <authorList>
            <person name="Kim W."/>
            <person name="Song I."/>
            <person name="Jeong J.-H."/>
            <person name="Kim D."/>
            <person name="Kim S."/>
            <person name="Ryu S."/>
            <person name="Song J.Y."/>
            <person name="Lee S.K."/>
        </authorList>
    </citation>
    <scope>NUCLEOTIDE SEQUENCE [LARGE SCALE GENOMIC DNA]</scope>
    <source>
        <tissue evidence="2">Muscle</tissue>
    </source>
</reference>
<dbReference type="Proteomes" id="UP000314294">
    <property type="component" value="Unassembled WGS sequence"/>
</dbReference>
<comment type="caution">
    <text evidence="2">The sequence shown here is derived from an EMBL/GenBank/DDBJ whole genome shotgun (WGS) entry which is preliminary data.</text>
</comment>
<sequence>MTKESPVRPPPYLTDGDLAPGDSEGHRHALLVDAEAVRLARLWMALVLWLGLGRKPEESPEVEEGERDGAALLGVLRGLLEVEQLRAGSCGAAGGPLTSNKNGAQWTSPGYVPQSGGGSDYLEVKGLLNCELKQSTPSALLPPKDCGPAACPAVPLASTSELQSPAPHRLTHGVTAPGGPDVTWNTEFLSYLGWFRS</sequence>
<name>A0A4Z2HU63_9TELE</name>
<protein>
    <submittedName>
        <fullName evidence="2">Uncharacterized protein</fullName>
    </submittedName>
</protein>
<feature type="region of interest" description="Disordered" evidence="1">
    <location>
        <begin position="1"/>
        <end position="20"/>
    </location>
</feature>
<dbReference type="EMBL" id="SRLO01000183">
    <property type="protein sequence ID" value="TNN68865.1"/>
    <property type="molecule type" value="Genomic_DNA"/>
</dbReference>
<evidence type="ECO:0000313" key="2">
    <source>
        <dbReference type="EMBL" id="TNN68865.1"/>
    </source>
</evidence>
<gene>
    <name evidence="2" type="ORF">EYF80_020900</name>
</gene>
<dbReference type="AlphaFoldDB" id="A0A4Z2HU63"/>